<accession>A0A9D1JK42</accession>
<reference evidence="2" key="1">
    <citation type="submission" date="2020-10" db="EMBL/GenBank/DDBJ databases">
        <authorList>
            <person name="Gilroy R."/>
        </authorList>
    </citation>
    <scope>NUCLEOTIDE SEQUENCE</scope>
    <source>
        <strain evidence="2">CHK190-19873</strain>
    </source>
</reference>
<dbReference type="AlphaFoldDB" id="A0A9D1JK42"/>
<dbReference type="Proteomes" id="UP000823935">
    <property type="component" value="Unassembled WGS sequence"/>
</dbReference>
<evidence type="ECO:0000256" key="1">
    <source>
        <dbReference type="ARBA" id="ARBA00022649"/>
    </source>
</evidence>
<evidence type="ECO:0000313" key="2">
    <source>
        <dbReference type="EMBL" id="HIS31637.1"/>
    </source>
</evidence>
<dbReference type="Pfam" id="PF05016">
    <property type="entry name" value="ParE_toxin"/>
    <property type="match status" value="1"/>
</dbReference>
<dbReference type="InterPro" id="IPR007712">
    <property type="entry name" value="RelE/ParE_toxin"/>
</dbReference>
<protein>
    <submittedName>
        <fullName evidence="2">Type II toxin-antitoxin system RelE/ParE family toxin</fullName>
    </submittedName>
</protein>
<reference evidence="2" key="2">
    <citation type="journal article" date="2021" name="PeerJ">
        <title>Extensive microbial diversity within the chicken gut microbiome revealed by metagenomics and culture.</title>
        <authorList>
            <person name="Gilroy R."/>
            <person name="Ravi A."/>
            <person name="Getino M."/>
            <person name="Pursley I."/>
            <person name="Horton D.L."/>
            <person name="Alikhan N.F."/>
            <person name="Baker D."/>
            <person name="Gharbi K."/>
            <person name="Hall N."/>
            <person name="Watson M."/>
            <person name="Adriaenssens E.M."/>
            <person name="Foster-Nyarko E."/>
            <person name="Jarju S."/>
            <person name="Secka A."/>
            <person name="Antonio M."/>
            <person name="Oren A."/>
            <person name="Chaudhuri R.R."/>
            <person name="La Ragione R."/>
            <person name="Hildebrand F."/>
            <person name="Pallen M.J."/>
        </authorList>
    </citation>
    <scope>NUCLEOTIDE SEQUENCE</scope>
    <source>
        <strain evidence="2">CHK190-19873</strain>
    </source>
</reference>
<gene>
    <name evidence="2" type="ORF">IAB44_08865</name>
</gene>
<organism evidence="2 3">
    <name type="scientific">Candidatus Limivivens intestinipullorum</name>
    <dbReference type="NCBI Taxonomy" id="2840858"/>
    <lineage>
        <taxon>Bacteria</taxon>
        <taxon>Bacillati</taxon>
        <taxon>Bacillota</taxon>
        <taxon>Clostridia</taxon>
        <taxon>Lachnospirales</taxon>
        <taxon>Lachnospiraceae</taxon>
        <taxon>Lachnospiraceae incertae sedis</taxon>
        <taxon>Candidatus Limivivens</taxon>
    </lineage>
</organism>
<name>A0A9D1JK42_9FIRM</name>
<dbReference type="Gene3D" id="3.30.2310.20">
    <property type="entry name" value="RelE-like"/>
    <property type="match status" value="1"/>
</dbReference>
<comment type="caution">
    <text evidence="2">The sequence shown here is derived from an EMBL/GenBank/DDBJ whole genome shotgun (WGS) entry which is preliminary data.</text>
</comment>
<keyword evidence="1" id="KW-1277">Toxin-antitoxin system</keyword>
<sequence>MDLDRVWSEVFEASKDYDIAAQYVNELMDKVEAKAEHPKSGAPLYYEDSFTGYYFVVFKSYLAFYRLENGVILVDRILFGRSDYLKVLRLK</sequence>
<dbReference type="InterPro" id="IPR035093">
    <property type="entry name" value="RelE/ParE_toxin_dom_sf"/>
</dbReference>
<dbReference type="EMBL" id="DVIQ01000047">
    <property type="protein sequence ID" value="HIS31637.1"/>
    <property type="molecule type" value="Genomic_DNA"/>
</dbReference>
<proteinExistence type="predicted"/>
<evidence type="ECO:0000313" key="3">
    <source>
        <dbReference type="Proteomes" id="UP000823935"/>
    </source>
</evidence>